<dbReference type="Proteomes" id="UP000807115">
    <property type="component" value="Chromosome 1"/>
</dbReference>
<keyword evidence="3" id="KW-0949">S-adenosyl-L-methionine</keyword>
<keyword evidence="2" id="KW-0808">Transferase</keyword>
<accession>A0A921S0T6</accession>
<organism evidence="5 6">
    <name type="scientific">Sorghum bicolor</name>
    <name type="common">Sorghum</name>
    <name type="synonym">Sorghum vulgare</name>
    <dbReference type="NCBI Taxonomy" id="4558"/>
    <lineage>
        <taxon>Eukaryota</taxon>
        <taxon>Viridiplantae</taxon>
        <taxon>Streptophyta</taxon>
        <taxon>Embryophyta</taxon>
        <taxon>Tracheophyta</taxon>
        <taxon>Spermatophyta</taxon>
        <taxon>Magnoliopsida</taxon>
        <taxon>Liliopsida</taxon>
        <taxon>Poales</taxon>
        <taxon>Poaceae</taxon>
        <taxon>PACMAD clade</taxon>
        <taxon>Panicoideae</taxon>
        <taxon>Andropogonodae</taxon>
        <taxon>Andropogoneae</taxon>
        <taxon>Sorghinae</taxon>
        <taxon>Sorghum</taxon>
    </lineage>
</organism>
<dbReference type="PROSITE" id="PS51683">
    <property type="entry name" value="SAM_OMT_II"/>
    <property type="match status" value="1"/>
</dbReference>
<proteinExistence type="predicted"/>
<name>A0A921S0T6_SORBI</name>
<reference evidence="5" key="1">
    <citation type="journal article" date="2019" name="BMC Genomics">
        <title>A new reference genome for Sorghum bicolor reveals high levels of sequence similarity between sweet and grain genotypes: implications for the genetics of sugar metabolism.</title>
        <authorList>
            <person name="Cooper E.A."/>
            <person name="Brenton Z.W."/>
            <person name="Flinn B.S."/>
            <person name="Jenkins J."/>
            <person name="Shu S."/>
            <person name="Flowers D."/>
            <person name="Luo F."/>
            <person name="Wang Y."/>
            <person name="Xia P."/>
            <person name="Barry K."/>
            <person name="Daum C."/>
            <person name="Lipzen A."/>
            <person name="Yoshinaga Y."/>
            <person name="Schmutz J."/>
            <person name="Saski C."/>
            <person name="Vermerris W."/>
            <person name="Kresovich S."/>
        </authorList>
    </citation>
    <scope>NUCLEOTIDE SEQUENCE</scope>
</reference>
<dbReference type="InterPro" id="IPR016461">
    <property type="entry name" value="COMT-like"/>
</dbReference>
<dbReference type="GO" id="GO:0008171">
    <property type="term" value="F:O-methyltransferase activity"/>
    <property type="evidence" value="ECO:0007669"/>
    <property type="project" value="InterPro"/>
</dbReference>
<dbReference type="Pfam" id="PF00891">
    <property type="entry name" value="Methyltransf_2"/>
    <property type="match status" value="1"/>
</dbReference>
<dbReference type="InterPro" id="IPR029063">
    <property type="entry name" value="SAM-dependent_MTases_sf"/>
</dbReference>
<evidence type="ECO:0000259" key="4">
    <source>
        <dbReference type="Pfam" id="PF00891"/>
    </source>
</evidence>
<dbReference type="EMBL" id="CM027680">
    <property type="protein sequence ID" value="KAG0549496.1"/>
    <property type="molecule type" value="Genomic_DNA"/>
</dbReference>
<evidence type="ECO:0000256" key="3">
    <source>
        <dbReference type="ARBA" id="ARBA00022691"/>
    </source>
</evidence>
<evidence type="ECO:0000256" key="2">
    <source>
        <dbReference type="ARBA" id="ARBA00022679"/>
    </source>
</evidence>
<dbReference type="PANTHER" id="PTHR11746">
    <property type="entry name" value="O-METHYLTRANSFERASE"/>
    <property type="match status" value="1"/>
</dbReference>
<evidence type="ECO:0000313" key="6">
    <source>
        <dbReference type="Proteomes" id="UP000807115"/>
    </source>
</evidence>
<evidence type="ECO:0000313" key="5">
    <source>
        <dbReference type="EMBL" id="KAG0549496.1"/>
    </source>
</evidence>
<dbReference type="GO" id="GO:0032259">
    <property type="term" value="P:methylation"/>
    <property type="evidence" value="ECO:0007669"/>
    <property type="project" value="UniProtKB-KW"/>
</dbReference>
<sequence>MERVFLNYYFCIFHDWGDDECIKILKNCKQAIPSRDAGGKVIIIDIVIGSNSSDTKLLETQIICDLDIMKVGGAERDEQEWKKIFLEAGFKDYNIMPVLGLRSISELYP</sequence>
<evidence type="ECO:0000256" key="1">
    <source>
        <dbReference type="ARBA" id="ARBA00022603"/>
    </source>
</evidence>
<keyword evidence="1" id="KW-0489">Methyltransferase</keyword>
<protein>
    <recommendedName>
        <fullName evidence="4">O-methyltransferase C-terminal domain-containing protein</fullName>
    </recommendedName>
</protein>
<comment type="caution">
    <text evidence="5">The sequence shown here is derived from an EMBL/GenBank/DDBJ whole genome shotgun (WGS) entry which is preliminary data.</text>
</comment>
<feature type="domain" description="O-methyltransferase C-terminal" evidence="4">
    <location>
        <begin position="12"/>
        <end position="91"/>
    </location>
</feature>
<dbReference type="Gene3D" id="3.40.50.150">
    <property type="entry name" value="Vaccinia Virus protein VP39"/>
    <property type="match status" value="1"/>
</dbReference>
<dbReference type="SUPFAM" id="SSF53335">
    <property type="entry name" value="S-adenosyl-L-methionine-dependent methyltransferases"/>
    <property type="match status" value="1"/>
</dbReference>
<gene>
    <name evidence="5" type="ORF">BDA96_01G261000</name>
</gene>
<dbReference type="InterPro" id="IPR001077">
    <property type="entry name" value="COMT_C"/>
</dbReference>
<dbReference type="AlphaFoldDB" id="A0A921S0T6"/>
<reference evidence="5" key="2">
    <citation type="submission" date="2020-10" db="EMBL/GenBank/DDBJ databases">
        <authorList>
            <person name="Cooper E.A."/>
            <person name="Brenton Z.W."/>
            <person name="Flinn B.S."/>
            <person name="Jenkins J."/>
            <person name="Shu S."/>
            <person name="Flowers D."/>
            <person name="Luo F."/>
            <person name="Wang Y."/>
            <person name="Xia P."/>
            <person name="Barry K."/>
            <person name="Daum C."/>
            <person name="Lipzen A."/>
            <person name="Yoshinaga Y."/>
            <person name="Schmutz J."/>
            <person name="Saski C."/>
            <person name="Vermerris W."/>
            <person name="Kresovich S."/>
        </authorList>
    </citation>
    <scope>NUCLEOTIDE SEQUENCE</scope>
</reference>